<feature type="region of interest" description="Disordered" evidence="5">
    <location>
        <begin position="306"/>
        <end position="495"/>
    </location>
</feature>
<feature type="compositionally biased region" description="Acidic residues" evidence="5">
    <location>
        <begin position="381"/>
        <end position="390"/>
    </location>
</feature>
<dbReference type="InterPro" id="IPR001841">
    <property type="entry name" value="Znf_RING"/>
</dbReference>
<keyword evidence="8" id="KW-1185">Reference proteome</keyword>
<organism evidence="7 8">
    <name type="scientific">Endocarpon pusillum (strain Z07020 / HMAS-L-300199)</name>
    <name type="common">Lichen-forming fungus</name>
    <dbReference type="NCBI Taxonomy" id="1263415"/>
    <lineage>
        <taxon>Eukaryota</taxon>
        <taxon>Fungi</taxon>
        <taxon>Dikarya</taxon>
        <taxon>Ascomycota</taxon>
        <taxon>Pezizomycotina</taxon>
        <taxon>Eurotiomycetes</taxon>
        <taxon>Chaetothyriomycetidae</taxon>
        <taxon>Verrucariales</taxon>
        <taxon>Verrucariaceae</taxon>
        <taxon>Endocarpon</taxon>
    </lineage>
</organism>
<dbReference type="PANTHER" id="PTHR23327:SF51">
    <property type="entry name" value="TRANSCRIPTIONAL REGULATOR OF YEAST FORM ADHERENCE 3"/>
    <property type="match status" value="1"/>
</dbReference>
<dbReference type="GeneID" id="19238328"/>
<dbReference type="Proteomes" id="UP000019373">
    <property type="component" value="Unassembled WGS sequence"/>
</dbReference>
<keyword evidence="1" id="KW-0479">Metal-binding</keyword>
<evidence type="ECO:0000313" key="8">
    <source>
        <dbReference type="Proteomes" id="UP000019373"/>
    </source>
</evidence>
<evidence type="ECO:0000256" key="4">
    <source>
        <dbReference type="PROSITE-ProRule" id="PRU00175"/>
    </source>
</evidence>
<dbReference type="SUPFAM" id="SSF57850">
    <property type="entry name" value="RING/U-box"/>
    <property type="match status" value="1"/>
</dbReference>
<dbReference type="OMA" id="NSEMTDY"/>
<evidence type="ECO:0000256" key="2">
    <source>
        <dbReference type="ARBA" id="ARBA00022771"/>
    </source>
</evidence>
<dbReference type="GO" id="GO:0008270">
    <property type="term" value="F:zinc ion binding"/>
    <property type="evidence" value="ECO:0007669"/>
    <property type="project" value="UniProtKB-KW"/>
</dbReference>
<evidence type="ECO:0000256" key="5">
    <source>
        <dbReference type="SAM" id="MobiDB-lite"/>
    </source>
</evidence>
<dbReference type="PANTHER" id="PTHR23327">
    <property type="entry name" value="RING FINGER PROTEIN 127"/>
    <property type="match status" value="1"/>
</dbReference>
<sequence>MGAITSTSAMRSLPGPVAGTASLLQTFQAHVEDMRNLVLCKICIKPLYEPYTLGCGHTYCYSCLTSWFGGAPNRRKRKNCPDCRAAVAIQPSPNYLLRDLVHMFISRVELLPEDETTAEHDEAKRIEAQLIETDRTTRTDGEPGLFKGAFSKARVQLYGPIHDEEDGVLRCPRCAWEMEDGECGQCGYADTGFSDGEDYDTMGTPSVVSIESSTTDPDIDGSYYYNHILDGQPTQVRDDFSDWVRRDQAARRARRAARENRLGRQDRATTVDTETVEAELRHRYQDHPGWHLDHEDDAEMAAFVERHPYDEQRWNTDTAETVDEDEEMSSAVEDEDDESTTSFHRAAILARDQGMYPPFESDLSTNGEMETVTNGSNSSDESTESDDGSDTTEPTPVVQRLANRPARVVIDSDDESSSDSSSEEEEDDEEEEEETSGASNEEEEEETEESSDDDSTPSPPRPAAVRRARVEMHRGRRGIRGGGRGGSRGRPRAGN</sequence>
<proteinExistence type="predicted"/>
<evidence type="ECO:0000256" key="3">
    <source>
        <dbReference type="ARBA" id="ARBA00022833"/>
    </source>
</evidence>
<dbReference type="eggNOG" id="KOG2177">
    <property type="taxonomic scope" value="Eukaryota"/>
</dbReference>
<protein>
    <recommendedName>
        <fullName evidence="6">RING-type domain-containing protein</fullName>
    </recommendedName>
</protein>
<reference evidence="8" key="1">
    <citation type="journal article" date="2014" name="BMC Genomics">
        <title>Genome characteristics reveal the impact of lichenization on lichen-forming fungus Endocarpon pusillum Hedwig (Verrucariales, Ascomycota).</title>
        <authorList>
            <person name="Wang Y.-Y."/>
            <person name="Liu B."/>
            <person name="Zhang X.-Y."/>
            <person name="Zhou Q.-M."/>
            <person name="Zhang T."/>
            <person name="Li H."/>
            <person name="Yu Y.-F."/>
            <person name="Zhang X.-L."/>
            <person name="Hao X.-Y."/>
            <person name="Wang M."/>
            <person name="Wang L."/>
            <person name="Wei J.-C."/>
        </authorList>
    </citation>
    <scope>NUCLEOTIDE SEQUENCE [LARGE SCALE GENOMIC DNA]</scope>
    <source>
        <strain evidence="8">Z07020 / HMAS-L-300199</strain>
    </source>
</reference>
<feature type="compositionally biased region" description="Acidic residues" evidence="5">
    <location>
        <begin position="411"/>
        <end position="455"/>
    </location>
</feature>
<dbReference type="SMART" id="SM00184">
    <property type="entry name" value="RING"/>
    <property type="match status" value="1"/>
</dbReference>
<dbReference type="InterPro" id="IPR018957">
    <property type="entry name" value="Znf_C3HC4_RING-type"/>
</dbReference>
<dbReference type="RefSeq" id="XP_007803297.1">
    <property type="nucleotide sequence ID" value="XM_007805106.1"/>
</dbReference>
<accession>U1GFW0</accession>
<dbReference type="AlphaFoldDB" id="U1GFW0"/>
<dbReference type="PROSITE" id="PS50089">
    <property type="entry name" value="ZF_RING_2"/>
    <property type="match status" value="1"/>
</dbReference>
<dbReference type="OrthoDB" id="6105938at2759"/>
<dbReference type="HOGENOM" id="CLU_029627_0_0_1"/>
<keyword evidence="2 4" id="KW-0863">Zinc-finger</keyword>
<name>U1GFW0_ENDPU</name>
<dbReference type="EMBL" id="KE721267">
    <property type="protein sequence ID" value="ERF71003.1"/>
    <property type="molecule type" value="Genomic_DNA"/>
</dbReference>
<feature type="compositionally biased region" description="Polar residues" evidence="5">
    <location>
        <begin position="362"/>
        <end position="372"/>
    </location>
</feature>
<dbReference type="PROSITE" id="PS00518">
    <property type="entry name" value="ZF_RING_1"/>
    <property type="match status" value="1"/>
</dbReference>
<dbReference type="InterPro" id="IPR017907">
    <property type="entry name" value="Znf_RING_CS"/>
</dbReference>
<feature type="compositionally biased region" description="Acidic residues" evidence="5">
    <location>
        <begin position="320"/>
        <end position="339"/>
    </location>
</feature>
<feature type="region of interest" description="Disordered" evidence="5">
    <location>
        <begin position="254"/>
        <end position="274"/>
    </location>
</feature>
<feature type="compositionally biased region" description="Basic and acidic residues" evidence="5">
    <location>
        <begin position="254"/>
        <end position="269"/>
    </location>
</feature>
<gene>
    <name evidence="7" type="ORF">EPUS_03282</name>
</gene>
<keyword evidence="3" id="KW-0862">Zinc</keyword>
<feature type="domain" description="RING-type" evidence="6">
    <location>
        <begin position="40"/>
        <end position="84"/>
    </location>
</feature>
<dbReference type="Pfam" id="PF00097">
    <property type="entry name" value="zf-C3HC4"/>
    <property type="match status" value="1"/>
</dbReference>
<evidence type="ECO:0000256" key="1">
    <source>
        <dbReference type="ARBA" id="ARBA00022723"/>
    </source>
</evidence>
<evidence type="ECO:0000313" key="7">
    <source>
        <dbReference type="EMBL" id="ERF71003.1"/>
    </source>
</evidence>
<dbReference type="InterPro" id="IPR013083">
    <property type="entry name" value="Znf_RING/FYVE/PHD"/>
</dbReference>
<dbReference type="Gene3D" id="3.30.40.10">
    <property type="entry name" value="Zinc/RING finger domain, C3HC4 (zinc finger)"/>
    <property type="match status" value="1"/>
</dbReference>
<evidence type="ECO:0000259" key="6">
    <source>
        <dbReference type="PROSITE" id="PS50089"/>
    </source>
</evidence>